<evidence type="ECO:0000313" key="1">
    <source>
        <dbReference type="EMBL" id="KAJ7629576.1"/>
    </source>
</evidence>
<reference evidence="1" key="1">
    <citation type="submission" date="2023-03" db="EMBL/GenBank/DDBJ databases">
        <title>Massive genome expansion in bonnet fungi (Mycena s.s.) driven by repeated elements and novel gene families across ecological guilds.</title>
        <authorList>
            <consortium name="Lawrence Berkeley National Laboratory"/>
            <person name="Harder C.B."/>
            <person name="Miyauchi S."/>
            <person name="Viragh M."/>
            <person name="Kuo A."/>
            <person name="Thoen E."/>
            <person name="Andreopoulos B."/>
            <person name="Lu D."/>
            <person name="Skrede I."/>
            <person name="Drula E."/>
            <person name="Henrissat B."/>
            <person name="Morin E."/>
            <person name="Kohler A."/>
            <person name="Barry K."/>
            <person name="LaButti K."/>
            <person name="Morin E."/>
            <person name="Salamov A."/>
            <person name="Lipzen A."/>
            <person name="Mereny Z."/>
            <person name="Hegedus B."/>
            <person name="Baldrian P."/>
            <person name="Stursova M."/>
            <person name="Weitz H."/>
            <person name="Taylor A."/>
            <person name="Grigoriev I.V."/>
            <person name="Nagy L.G."/>
            <person name="Martin F."/>
            <person name="Kauserud H."/>
        </authorList>
    </citation>
    <scope>NUCLEOTIDE SEQUENCE</scope>
    <source>
        <strain evidence="1">CBHHK067</strain>
    </source>
</reference>
<organism evidence="1 2">
    <name type="scientific">Mycena rosella</name>
    <name type="common">Pink bonnet</name>
    <name type="synonym">Agaricus rosellus</name>
    <dbReference type="NCBI Taxonomy" id="1033263"/>
    <lineage>
        <taxon>Eukaryota</taxon>
        <taxon>Fungi</taxon>
        <taxon>Dikarya</taxon>
        <taxon>Basidiomycota</taxon>
        <taxon>Agaricomycotina</taxon>
        <taxon>Agaricomycetes</taxon>
        <taxon>Agaricomycetidae</taxon>
        <taxon>Agaricales</taxon>
        <taxon>Marasmiineae</taxon>
        <taxon>Mycenaceae</taxon>
        <taxon>Mycena</taxon>
    </lineage>
</organism>
<name>A0AAD7FKF9_MYCRO</name>
<evidence type="ECO:0000313" key="2">
    <source>
        <dbReference type="Proteomes" id="UP001221757"/>
    </source>
</evidence>
<sequence>MVYDGWYLHLCDTAGKCHDRGFMAFDRQRTDTCHGVGQALHRFLLFFVNVGLARLDIGDQSAIISTFKTTAIEWWIRQDEKLWCHSNQNTGLSHADKGTKKFVQCLVNAMASVGPLPIKCHEPTVMALARSVRLGIDDEENGDGRKRTFCLPHLIG</sequence>
<proteinExistence type="predicted"/>
<dbReference type="EMBL" id="JARKIE010000540">
    <property type="protein sequence ID" value="KAJ7629576.1"/>
    <property type="molecule type" value="Genomic_DNA"/>
</dbReference>
<accession>A0AAD7FKF9</accession>
<dbReference type="AlphaFoldDB" id="A0AAD7FKF9"/>
<gene>
    <name evidence="1" type="ORF">B0H17DRAFT_1150554</name>
</gene>
<protein>
    <submittedName>
        <fullName evidence="1">Uncharacterized protein</fullName>
    </submittedName>
</protein>
<comment type="caution">
    <text evidence="1">The sequence shown here is derived from an EMBL/GenBank/DDBJ whole genome shotgun (WGS) entry which is preliminary data.</text>
</comment>
<keyword evidence="2" id="KW-1185">Reference proteome</keyword>
<dbReference type="Proteomes" id="UP001221757">
    <property type="component" value="Unassembled WGS sequence"/>
</dbReference>